<keyword evidence="3" id="KW-1133">Transmembrane helix</keyword>
<protein>
    <submittedName>
        <fullName evidence="4">Tetratricopeptide (TPR) repeat protein</fullName>
    </submittedName>
</protein>
<feature type="transmembrane region" description="Helical" evidence="3">
    <location>
        <begin position="291"/>
        <end position="309"/>
    </location>
</feature>
<reference evidence="4 5" key="1">
    <citation type="submission" date="2020-08" db="EMBL/GenBank/DDBJ databases">
        <title>Sequencing the genomes of 1000 actinobacteria strains.</title>
        <authorList>
            <person name="Klenk H.-P."/>
        </authorList>
    </citation>
    <scope>NUCLEOTIDE SEQUENCE [LARGE SCALE GENOMIC DNA]</scope>
    <source>
        <strain evidence="4 5">DSM 43149</strain>
    </source>
</reference>
<name>A0A7W7HYG7_9ACTN</name>
<keyword evidence="2" id="KW-0802">TPR repeat</keyword>
<dbReference type="PANTHER" id="PTHR44943:SF8">
    <property type="entry name" value="TPR REPEAT-CONTAINING PROTEIN MJ0263"/>
    <property type="match status" value="1"/>
</dbReference>
<evidence type="ECO:0000256" key="2">
    <source>
        <dbReference type="ARBA" id="ARBA00022803"/>
    </source>
</evidence>
<evidence type="ECO:0000313" key="5">
    <source>
        <dbReference type="Proteomes" id="UP000578112"/>
    </source>
</evidence>
<feature type="transmembrane region" description="Helical" evidence="3">
    <location>
        <begin position="225"/>
        <end position="244"/>
    </location>
</feature>
<organism evidence="4 5">
    <name type="scientific">Actinoplanes digitatis</name>
    <dbReference type="NCBI Taxonomy" id="1868"/>
    <lineage>
        <taxon>Bacteria</taxon>
        <taxon>Bacillati</taxon>
        <taxon>Actinomycetota</taxon>
        <taxon>Actinomycetes</taxon>
        <taxon>Micromonosporales</taxon>
        <taxon>Micromonosporaceae</taxon>
        <taxon>Actinoplanes</taxon>
    </lineage>
</organism>
<dbReference type="EMBL" id="JACHNH010000001">
    <property type="protein sequence ID" value="MBB4763035.1"/>
    <property type="molecule type" value="Genomic_DNA"/>
</dbReference>
<dbReference type="PANTHER" id="PTHR44943">
    <property type="entry name" value="CELLULOSE SYNTHASE OPERON PROTEIN C"/>
    <property type="match status" value="1"/>
</dbReference>
<evidence type="ECO:0000256" key="3">
    <source>
        <dbReference type="SAM" id="Phobius"/>
    </source>
</evidence>
<dbReference type="SUPFAM" id="SSF48452">
    <property type="entry name" value="TPR-like"/>
    <property type="match status" value="1"/>
</dbReference>
<keyword evidence="3" id="KW-0472">Membrane</keyword>
<keyword evidence="5" id="KW-1185">Reference proteome</keyword>
<dbReference type="InterPro" id="IPR011990">
    <property type="entry name" value="TPR-like_helical_dom_sf"/>
</dbReference>
<comment type="caution">
    <text evidence="4">The sequence shown here is derived from an EMBL/GenBank/DDBJ whole genome shotgun (WGS) entry which is preliminary data.</text>
</comment>
<sequence length="389" mass="42006">MSGEDAYRRAWHLAEAGRYADAESTLRAALATDPADARLLTMLGFVLRKQFDYVSALAACDAAIASRPGLADAHGERAEALLCLLRDRDAIAAATESVRLAPQHPASHLVLARTLASDRRFDEARAAADRGRSLAPQSVDALLTVADVSRVAGRRDAAEQAARAALAIDPDNEYGRWLLAMIDGERLRVGRSMRALRDVASANPARPDVVSMTWPIRGLLGSLRIWFSVAIALVTAGALAGAGWPPAGTLARIAAGLFAAVVAGFALRLLVPAGRLPWRCLRLAPALLRRAAHGGVVTVCAQVALLIGYAVTGRWWLPVLALAAVPVLWCFGLAELVGARMDDPGYLHALKDVAQDLRQWRADFGQWWRDSKRELRETWNDDNPDSTPR</sequence>
<accession>A0A7W7HYG7</accession>
<dbReference type="SMART" id="SM00028">
    <property type="entry name" value="TPR"/>
    <property type="match status" value="5"/>
</dbReference>
<proteinExistence type="predicted"/>
<dbReference type="RefSeq" id="WP_184994400.1">
    <property type="nucleotide sequence ID" value="NZ_BOMK01000042.1"/>
</dbReference>
<keyword evidence="3" id="KW-0812">Transmembrane</keyword>
<feature type="transmembrane region" description="Helical" evidence="3">
    <location>
        <begin position="250"/>
        <end position="271"/>
    </location>
</feature>
<dbReference type="Proteomes" id="UP000578112">
    <property type="component" value="Unassembled WGS sequence"/>
</dbReference>
<keyword evidence="1" id="KW-0677">Repeat</keyword>
<dbReference type="InterPro" id="IPR051685">
    <property type="entry name" value="Ycf3/AcsC/BcsC/TPR_MFPF"/>
</dbReference>
<gene>
    <name evidence="4" type="ORF">BJ971_003591</name>
</gene>
<dbReference type="AlphaFoldDB" id="A0A7W7HYG7"/>
<dbReference type="Gene3D" id="1.25.40.10">
    <property type="entry name" value="Tetratricopeptide repeat domain"/>
    <property type="match status" value="1"/>
</dbReference>
<dbReference type="Pfam" id="PF13432">
    <property type="entry name" value="TPR_16"/>
    <property type="match status" value="2"/>
</dbReference>
<dbReference type="InterPro" id="IPR019734">
    <property type="entry name" value="TPR_rpt"/>
</dbReference>
<feature type="transmembrane region" description="Helical" evidence="3">
    <location>
        <begin position="315"/>
        <end position="334"/>
    </location>
</feature>
<evidence type="ECO:0000313" key="4">
    <source>
        <dbReference type="EMBL" id="MBB4763035.1"/>
    </source>
</evidence>
<evidence type="ECO:0000256" key="1">
    <source>
        <dbReference type="ARBA" id="ARBA00022737"/>
    </source>
</evidence>